<keyword evidence="2" id="KW-0547">Nucleotide-binding</keyword>
<dbReference type="EMBL" id="DRXG01000080">
    <property type="protein sequence ID" value="HHN52395.1"/>
    <property type="molecule type" value="Genomic_DNA"/>
</dbReference>
<dbReference type="GO" id="GO:0005524">
    <property type="term" value="F:ATP binding"/>
    <property type="evidence" value="ECO:0007669"/>
    <property type="project" value="UniProtKB-KW"/>
</dbReference>
<evidence type="ECO:0000256" key="3">
    <source>
        <dbReference type="ARBA" id="ARBA00022840"/>
    </source>
</evidence>
<dbReference type="InterPro" id="IPR017998">
    <property type="entry name" value="Chaperone_TCP-1"/>
</dbReference>
<dbReference type="GO" id="GO:0140662">
    <property type="term" value="F:ATP-dependent protein folding chaperone"/>
    <property type="evidence" value="ECO:0007669"/>
    <property type="project" value="InterPro"/>
</dbReference>
<reference evidence="5" key="1">
    <citation type="journal article" date="2020" name="mSystems">
        <title>Genome- and Community-Level Interaction Insights into Carbon Utilization and Element Cycling Functions of Hydrothermarchaeota in Hydrothermal Sediment.</title>
        <authorList>
            <person name="Zhou Z."/>
            <person name="Liu Y."/>
            <person name="Xu W."/>
            <person name="Pan J."/>
            <person name="Luo Z.H."/>
            <person name="Li M."/>
        </authorList>
    </citation>
    <scope>NUCLEOTIDE SEQUENCE [LARGE SCALE GENOMIC DNA]</scope>
    <source>
        <strain evidence="5">SpSt-1073</strain>
    </source>
</reference>
<dbReference type="InterPro" id="IPR027409">
    <property type="entry name" value="GroEL-like_apical_dom_sf"/>
</dbReference>
<evidence type="ECO:0000313" key="5">
    <source>
        <dbReference type="EMBL" id="HHN52395.1"/>
    </source>
</evidence>
<evidence type="ECO:0000256" key="1">
    <source>
        <dbReference type="ARBA" id="ARBA00008020"/>
    </source>
</evidence>
<comment type="caution">
    <text evidence="5">The sequence shown here is derived from an EMBL/GenBank/DDBJ whole genome shotgun (WGS) entry which is preliminary data.</text>
</comment>
<dbReference type="Gene3D" id="1.10.560.10">
    <property type="entry name" value="GroEL-like equatorial domain"/>
    <property type="match status" value="1"/>
</dbReference>
<sequence>MAEELRRLLANNGILAVRNVSLEDMKRLRIAVGGELVMRPWELSGDALGYCGLVEQRVVAAHDECLFFKSCRNPRFRSILIRGAGDFVVDEVKRAVINCLKFLQSLLRDGAVVAGGGFIEYKIAHVLRKMSLSYPSKVQHTIQAFAEALEELPLWLVRNAGGDPAKAKTELRSGVAADIPCRIDGYAGKVIKSSIMESAIVKIQCLKSATETAVTILRVDHVL</sequence>
<dbReference type="InterPro" id="IPR027410">
    <property type="entry name" value="TCP-1-like_intermed_sf"/>
</dbReference>
<dbReference type="PANTHER" id="PTHR11353">
    <property type="entry name" value="CHAPERONIN"/>
    <property type="match status" value="1"/>
</dbReference>
<dbReference type="InterPro" id="IPR002423">
    <property type="entry name" value="Cpn60/GroEL/TCP-1"/>
</dbReference>
<name>A0A7J3WCG4_CALS0</name>
<dbReference type="AlphaFoldDB" id="A0A7J3WCG4"/>
<evidence type="ECO:0000256" key="2">
    <source>
        <dbReference type="ARBA" id="ARBA00022741"/>
    </source>
</evidence>
<proteinExistence type="inferred from homology"/>
<dbReference type="Pfam" id="PF00118">
    <property type="entry name" value="Cpn60_TCP1"/>
    <property type="match status" value="1"/>
</dbReference>
<keyword evidence="3" id="KW-0067">ATP-binding</keyword>
<gene>
    <name evidence="5" type="ORF">ENM30_03670</name>
</gene>
<protein>
    <recommendedName>
        <fullName evidence="6">Thermosome subunit</fullName>
    </recommendedName>
</protein>
<organism evidence="5">
    <name type="scientific">Caldiarchaeum subterraneum</name>
    <dbReference type="NCBI Taxonomy" id="311458"/>
    <lineage>
        <taxon>Archaea</taxon>
        <taxon>Nitrososphaerota</taxon>
        <taxon>Candidatus Caldarchaeales</taxon>
        <taxon>Candidatus Caldarchaeaceae</taxon>
        <taxon>Candidatus Caldarchaeum</taxon>
    </lineage>
</organism>
<evidence type="ECO:0008006" key="6">
    <source>
        <dbReference type="Google" id="ProtNLM"/>
    </source>
</evidence>
<dbReference type="Gene3D" id="3.30.260.10">
    <property type="entry name" value="TCP-1-like chaperonin intermediate domain"/>
    <property type="match status" value="1"/>
</dbReference>
<keyword evidence="4" id="KW-0143">Chaperone</keyword>
<dbReference type="InterPro" id="IPR027413">
    <property type="entry name" value="GROEL-like_equatorial_sf"/>
</dbReference>
<accession>A0A7J3WCG4</accession>
<dbReference type="SUPFAM" id="SSF48592">
    <property type="entry name" value="GroEL equatorial domain-like"/>
    <property type="match status" value="1"/>
</dbReference>
<comment type="similarity">
    <text evidence="1">Belongs to the TCP-1 chaperonin family.</text>
</comment>
<dbReference type="Gene3D" id="3.50.7.10">
    <property type="entry name" value="GroEL"/>
    <property type="match status" value="1"/>
</dbReference>
<evidence type="ECO:0000256" key="4">
    <source>
        <dbReference type="ARBA" id="ARBA00023186"/>
    </source>
</evidence>
<dbReference type="SUPFAM" id="SSF52029">
    <property type="entry name" value="GroEL apical domain-like"/>
    <property type="match status" value="1"/>
</dbReference>